<keyword evidence="8" id="KW-0804">Transcription</keyword>
<feature type="domain" description="C2H2-type" evidence="12">
    <location>
        <begin position="295"/>
        <end position="322"/>
    </location>
</feature>
<dbReference type="InterPro" id="IPR012934">
    <property type="entry name" value="Znf_AD"/>
</dbReference>
<dbReference type="GO" id="GO:0005634">
    <property type="term" value="C:nucleus"/>
    <property type="evidence" value="ECO:0007669"/>
    <property type="project" value="UniProtKB-SubCell"/>
</dbReference>
<dbReference type="FunFam" id="3.30.160.60:FF:000100">
    <property type="entry name" value="Zinc finger 45-like"/>
    <property type="match status" value="1"/>
</dbReference>
<dbReference type="Gene3D" id="3.30.160.60">
    <property type="entry name" value="Classic Zinc Finger"/>
    <property type="match status" value="6"/>
</dbReference>
<feature type="domain" description="C2H2-type" evidence="12">
    <location>
        <begin position="267"/>
        <end position="294"/>
    </location>
</feature>
<keyword evidence="7" id="KW-0238">DNA-binding</keyword>
<dbReference type="InterPro" id="IPR050331">
    <property type="entry name" value="Zinc_finger"/>
</dbReference>
<feature type="binding site" evidence="11">
    <location>
        <position position="61"/>
    </location>
    <ligand>
        <name>Zn(2+)</name>
        <dbReference type="ChEBI" id="CHEBI:29105"/>
    </ligand>
</feature>
<dbReference type="Proteomes" id="UP000504633">
    <property type="component" value="Unplaced"/>
</dbReference>
<evidence type="ECO:0000256" key="1">
    <source>
        <dbReference type="ARBA" id="ARBA00004123"/>
    </source>
</evidence>
<evidence type="ECO:0000259" key="13">
    <source>
        <dbReference type="PROSITE" id="PS51915"/>
    </source>
</evidence>
<feature type="binding site" evidence="11">
    <location>
        <position position="4"/>
    </location>
    <ligand>
        <name>Zn(2+)</name>
        <dbReference type="ChEBI" id="CHEBI:29105"/>
    </ligand>
</feature>
<dbReference type="GeneID" id="111602065"/>
<dbReference type="AlphaFoldDB" id="A0A6J1M8G9"/>
<evidence type="ECO:0000256" key="6">
    <source>
        <dbReference type="ARBA" id="ARBA00023015"/>
    </source>
</evidence>
<dbReference type="InterPro" id="IPR036236">
    <property type="entry name" value="Znf_C2H2_sf"/>
</dbReference>
<keyword evidence="2 11" id="KW-0479">Metal-binding</keyword>
<keyword evidence="6" id="KW-0805">Transcription regulation</keyword>
<dbReference type="InterPro" id="IPR013087">
    <property type="entry name" value="Znf_C2H2_type"/>
</dbReference>
<feature type="domain" description="ZAD" evidence="13">
    <location>
        <begin position="2"/>
        <end position="85"/>
    </location>
</feature>
<evidence type="ECO:0000256" key="5">
    <source>
        <dbReference type="ARBA" id="ARBA00022833"/>
    </source>
</evidence>
<keyword evidence="3" id="KW-0677">Repeat</keyword>
<feature type="domain" description="C2H2-type" evidence="12">
    <location>
        <begin position="181"/>
        <end position="208"/>
    </location>
</feature>
<reference evidence="15" key="1">
    <citation type="submission" date="2025-08" db="UniProtKB">
        <authorList>
            <consortium name="RefSeq"/>
        </authorList>
    </citation>
    <scope>IDENTIFICATION</scope>
    <source>
        <strain evidence="15">15085-1641.00</strain>
        <tissue evidence="15">Whole body</tissue>
    </source>
</reference>
<feature type="binding site" evidence="11">
    <location>
        <position position="7"/>
    </location>
    <ligand>
        <name>Zn(2+)</name>
        <dbReference type="ChEBI" id="CHEBI:29105"/>
    </ligand>
</feature>
<dbReference type="SMART" id="SM00355">
    <property type="entry name" value="ZnF_C2H2"/>
    <property type="match status" value="6"/>
</dbReference>
<name>A0A6J1M8G9_DROHY</name>
<proteinExistence type="predicted"/>
<evidence type="ECO:0000256" key="10">
    <source>
        <dbReference type="PROSITE-ProRule" id="PRU00042"/>
    </source>
</evidence>
<keyword evidence="14" id="KW-1185">Reference proteome</keyword>
<feature type="binding site" evidence="11">
    <location>
        <position position="58"/>
    </location>
    <ligand>
        <name>Zn(2+)</name>
        <dbReference type="ChEBI" id="CHEBI:29105"/>
    </ligand>
</feature>
<evidence type="ECO:0000256" key="8">
    <source>
        <dbReference type="ARBA" id="ARBA00023163"/>
    </source>
</evidence>
<feature type="domain" description="C2H2-type" evidence="12">
    <location>
        <begin position="323"/>
        <end position="352"/>
    </location>
</feature>
<keyword evidence="5 11" id="KW-0862">Zinc</keyword>
<dbReference type="SUPFAM" id="SSF57667">
    <property type="entry name" value="beta-beta-alpha zinc fingers"/>
    <property type="match status" value="3"/>
</dbReference>
<feature type="domain" description="C2H2-type" evidence="12">
    <location>
        <begin position="209"/>
        <end position="237"/>
    </location>
</feature>
<evidence type="ECO:0000256" key="11">
    <source>
        <dbReference type="PROSITE-ProRule" id="PRU01263"/>
    </source>
</evidence>
<dbReference type="PANTHER" id="PTHR16515">
    <property type="entry name" value="PR DOMAIN ZINC FINGER PROTEIN"/>
    <property type="match status" value="1"/>
</dbReference>
<organism evidence="14 15">
    <name type="scientific">Drosophila hydei</name>
    <name type="common">Fruit fly</name>
    <dbReference type="NCBI Taxonomy" id="7224"/>
    <lineage>
        <taxon>Eukaryota</taxon>
        <taxon>Metazoa</taxon>
        <taxon>Ecdysozoa</taxon>
        <taxon>Arthropoda</taxon>
        <taxon>Hexapoda</taxon>
        <taxon>Insecta</taxon>
        <taxon>Pterygota</taxon>
        <taxon>Neoptera</taxon>
        <taxon>Endopterygota</taxon>
        <taxon>Diptera</taxon>
        <taxon>Brachycera</taxon>
        <taxon>Muscomorpha</taxon>
        <taxon>Ephydroidea</taxon>
        <taxon>Drosophilidae</taxon>
        <taxon>Drosophila</taxon>
    </lineage>
</organism>
<dbReference type="GO" id="GO:0010468">
    <property type="term" value="P:regulation of gene expression"/>
    <property type="evidence" value="ECO:0007669"/>
    <property type="project" value="TreeGrafter"/>
</dbReference>
<dbReference type="PROSITE" id="PS50157">
    <property type="entry name" value="ZINC_FINGER_C2H2_2"/>
    <property type="match status" value="6"/>
</dbReference>
<dbReference type="OMA" id="HTILYEL"/>
<evidence type="ECO:0000256" key="4">
    <source>
        <dbReference type="ARBA" id="ARBA00022771"/>
    </source>
</evidence>
<dbReference type="FunFam" id="3.30.160.60:FF:002711">
    <property type="entry name" value="Zinc finger protein 16"/>
    <property type="match status" value="1"/>
</dbReference>
<evidence type="ECO:0000313" key="14">
    <source>
        <dbReference type="Proteomes" id="UP000504633"/>
    </source>
</evidence>
<protein>
    <submittedName>
        <fullName evidence="15">Zinc finger protein 611-like</fullName>
    </submittedName>
</protein>
<evidence type="ECO:0000259" key="12">
    <source>
        <dbReference type="PROSITE" id="PS50157"/>
    </source>
</evidence>
<dbReference type="GO" id="GO:0003677">
    <property type="term" value="F:DNA binding"/>
    <property type="evidence" value="ECO:0007669"/>
    <property type="project" value="UniProtKB-KW"/>
</dbReference>
<gene>
    <name evidence="15" type="primary">LOC111602065</name>
</gene>
<evidence type="ECO:0000256" key="7">
    <source>
        <dbReference type="ARBA" id="ARBA00023125"/>
    </source>
</evidence>
<evidence type="ECO:0000313" key="15">
    <source>
        <dbReference type="RefSeq" id="XP_023174749.1"/>
    </source>
</evidence>
<dbReference type="OrthoDB" id="427030at2759"/>
<keyword evidence="9" id="KW-0539">Nucleus</keyword>
<dbReference type="Pfam" id="PF00096">
    <property type="entry name" value="zf-C2H2"/>
    <property type="match status" value="4"/>
</dbReference>
<evidence type="ECO:0000256" key="3">
    <source>
        <dbReference type="ARBA" id="ARBA00022737"/>
    </source>
</evidence>
<dbReference type="Pfam" id="PF12874">
    <property type="entry name" value="zf-met"/>
    <property type="match status" value="1"/>
</dbReference>
<keyword evidence="4 10" id="KW-0863">Zinc-finger</keyword>
<accession>A0A6J1M8G9</accession>
<comment type="subcellular location">
    <subcellularLocation>
        <location evidence="1">Nucleus</location>
    </subcellularLocation>
</comment>
<feature type="domain" description="C2H2-type" evidence="12">
    <location>
        <begin position="238"/>
        <end position="266"/>
    </location>
</feature>
<dbReference type="GO" id="GO:0008270">
    <property type="term" value="F:zinc ion binding"/>
    <property type="evidence" value="ECO:0007669"/>
    <property type="project" value="UniProtKB-UniRule"/>
</dbReference>
<evidence type="ECO:0000256" key="9">
    <source>
        <dbReference type="ARBA" id="ARBA00023242"/>
    </source>
</evidence>
<dbReference type="PROSITE" id="PS51915">
    <property type="entry name" value="ZAD"/>
    <property type="match status" value="1"/>
</dbReference>
<dbReference type="KEGG" id="dhe:111602065"/>
<dbReference type="PROSITE" id="PS00028">
    <property type="entry name" value="ZINC_FINGER_C2H2_1"/>
    <property type="match status" value="6"/>
</dbReference>
<evidence type="ECO:0000256" key="2">
    <source>
        <dbReference type="ARBA" id="ARBA00022723"/>
    </source>
</evidence>
<dbReference type="RefSeq" id="XP_023174749.1">
    <property type="nucleotide sequence ID" value="XM_023318981.1"/>
</dbReference>
<dbReference type="PANTHER" id="PTHR16515:SF49">
    <property type="entry name" value="GASTRULA ZINC FINGER PROTEIN XLCGF49.1-LIKE-RELATED"/>
    <property type="match status" value="1"/>
</dbReference>
<sequence>MARCYLCNCTFADKKVYEHMFDRRYNANGIEQKTLANILAMVLGHQLQEDQLHSTFVCSTCKVSLLNYEAMENQLLAARREIIQLRRSTLELYEKQKEEDDYLSEDSSLLESDLIEEQAKASLEHMNLLQQCSEDIDLMYDTDDDLIAECDSTDEDDEEDELEVNFKMKPAGKQSTAQAKASCTYCGKTFARRQWLEEHERVHTGERPYKCDQCDATFAQRANFRTHRSVTHQNKANFKCNQCERSFKRKRLLDNHIKSKHTQLRDLKCEHCEATFTNPVNMVKHLLCHTGEKNYSCQICGKQFSRAENRNVHHFVHSIRKPYVCVVCDEGFMRKQQLQQHIAATQHPNPKIVRRKPLFSAANSDKLLQRPLSEANK</sequence>